<organism evidence="2 3">
    <name type="scientific">Candidatus Gemmiger excrementipullorum</name>
    <dbReference type="NCBI Taxonomy" id="2838610"/>
    <lineage>
        <taxon>Bacteria</taxon>
        <taxon>Bacillati</taxon>
        <taxon>Bacillota</taxon>
        <taxon>Clostridia</taxon>
        <taxon>Eubacteriales</taxon>
        <taxon>Gemmiger</taxon>
    </lineage>
</organism>
<evidence type="ECO:0000313" key="3">
    <source>
        <dbReference type="Proteomes" id="UP000886751"/>
    </source>
</evidence>
<protein>
    <recommendedName>
        <fullName evidence="1">DUF6883 domain-containing protein</fullName>
    </recommendedName>
</protein>
<evidence type="ECO:0000259" key="1">
    <source>
        <dbReference type="Pfam" id="PF21814"/>
    </source>
</evidence>
<dbReference type="Pfam" id="PF21814">
    <property type="entry name" value="DUF6883"/>
    <property type="match status" value="1"/>
</dbReference>
<comment type="caution">
    <text evidence="2">The sequence shown here is derived from an EMBL/GenBank/DDBJ whole genome shotgun (WGS) entry which is preliminary data.</text>
</comment>
<gene>
    <name evidence="2" type="ORF">H9846_02860</name>
</gene>
<dbReference type="AlphaFoldDB" id="A0A9D1XZT3"/>
<sequence>MPEDIAPALLESIRQDFESNLGGRQRAVQLLEKIQASGANYADAGDYAEEVGAALADAFRANLSSAALPDGRMYWNIADRVVRPLLEQDHTLVAEAAQTVQQSLNTAAGLGIRPQPVPLNESRVEGILNKISAAEQYDDVAWVLDEPVKNFSRAIIDESIRRNVEFQGGAGLRPRVIRRVVANCCRWCSNLAGTYTYPDVPNDVYRRHEYCRCTVEYDPGDGRRQNVHTKRWTTASERDKIETRKKIGIGSGVSLDNDKYVIQDEKISGYLLKPGAKHAAEFFGVGYSAEDWQLLNSDIYEQFDESRKTDVRILDDGTERFSIFMTLGKGKKKRFRTVWQKEPGEEKPRLITAYREDTNHEDI</sequence>
<name>A0A9D1XZT3_9FIRM</name>
<dbReference type="Proteomes" id="UP000886751">
    <property type="component" value="Unassembled WGS sequence"/>
</dbReference>
<proteinExistence type="predicted"/>
<accession>A0A9D1XZT3</accession>
<dbReference type="InterPro" id="IPR049250">
    <property type="entry name" value="DUF6883"/>
</dbReference>
<reference evidence="2" key="2">
    <citation type="submission" date="2021-04" db="EMBL/GenBank/DDBJ databases">
        <authorList>
            <person name="Gilroy R."/>
        </authorList>
    </citation>
    <scope>NUCLEOTIDE SEQUENCE</scope>
    <source>
        <strain evidence="2">ChiHecec2B26-7398</strain>
    </source>
</reference>
<reference evidence="2" key="1">
    <citation type="journal article" date="2021" name="PeerJ">
        <title>Extensive microbial diversity within the chicken gut microbiome revealed by metagenomics and culture.</title>
        <authorList>
            <person name="Gilroy R."/>
            <person name="Ravi A."/>
            <person name="Getino M."/>
            <person name="Pursley I."/>
            <person name="Horton D.L."/>
            <person name="Alikhan N.F."/>
            <person name="Baker D."/>
            <person name="Gharbi K."/>
            <person name="Hall N."/>
            <person name="Watson M."/>
            <person name="Adriaenssens E.M."/>
            <person name="Foster-Nyarko E."/>
            <person name="Jarju S."/>
            <person name="Secka A."/>
            <person name="Antonio M."/>
            <person name="Oren A."/>
            <person name="Chaudhuri R.R."/>
            <person name="La Ragione R."/>
            <person name="Hildebrand F."/>
            <person name="Pallen M.J."/>
        </authorList>
    </citation>
    <scope>NUCLEOTIDE SEQUENCE</scope>
    <source>
        <strain evidence="2">ChiHecec2B26-7398</strain>
    </source>
</reference>
<feature type="domain" description="DUF6883" evidence="1">
    <location>
        <begin position="257"/>
        <end position="355"/>
    </location>
</feature>
<evidence type="ECO:0000313" key="2">
    <source>
        <dbReference type="EMBL" id="HIX94377.1"/>
    </source>
</evidence>
<dbReference type="EMBL" id="DXEI01000047">
    <property type="protein sequence ID" value="HIX94377.1"/>
    <property type="molecule type" value="Genomic_DNA"/>
</dbReference>